<keyword evidence="3" id="KW-0032">Aminotransferase</keyword>
<comment type="catalytic activity">
    <reaction evidence="6">
        <text>N(6)-[(R)-S(8)-aminomethyldihydrolipoyl]-L-lysyl-[protein] + (6S)-5,6,7,8-tetrahydrofolate = N(6)-[(R)-dihydrolipoyl]-L-lysyl-[protein] + (6R)-5,10-methylene-5,6,7,8-tetrahydrofolate + NH4(+)</text>
        <dbReference type="Rhea" id="RHEA:16945"/>
        <dbReference type="Rhea" id="RHEA-COMP:10475"/>
        <dbReference type="Rhea" id="RHEA-COMP:10492"/>
        <dbReference type="ChEBI" id="CHEBI:15636"/>
        <dbReference type="ChEBI" id="CHEBI:28938"/>
        <dbReference type="ChEBI" id="CHEBI:57453"/>
        <dbReference type="ChEBI" id="CHEBI:83100"/>
        <dbReference type="ChEBI" id="CHEBI:83143"/>
        <dbReference type="EC" id="2.1.2.10"/>
    </reaction>
</comment>
<dbReference type="SUPFAM" id="SSF103025">
    <property type="entry name" value="Folate-binding domain"/>
    <property type="match status" value="1"/>
</dbReference>
<dbReference type="Proteomes" id="UP000252357">
    <property type="component" value="Unassembled WGS sequence"/>
</dbReference>
<dbReference type="InterPro" id="IPR006223">
    <property type="entry name" value="GcvT"/>
</dbReference>
<keyword evidence="11" id="KW-1185">Reference proteome</keyword>
<dbReference type="PANTHER" id="PTHR43757:SF2">
    <property type="entry name" value="AMINOMETHYLTRANSFERASE, MITOCHONDRIAL"/>
    <property type="match status" value="1"/>
</dbReference>
<evidence type="ECO:0000313" key="10">
    <source>
        <dbReference type="EMBL" id="RCS58533.1"/>
    </source>
</evidence>
<sequence>MNSLLAADILRTTPLHTLHLNLGAKMVNFAGYEMPVQYPAGILKEHHHTRHAAGLFDVSHMGQIQLRPQPGATLESVALALETLLPIDVLGLQVMQQRYALFTNEQGGILDDLMVTRALDHFFLVVNAACKAADIEHLQTHLHGVEIEVLEEHALLALQGPQAAAVLARLCPDTPFQDWYFMTARVLTLAGESCFVTRSGYTGEDGFEISIPAPAAMALAMTLLAQPEVAPIGLGARDSLRLEAGLCLYGHDLSPETTPTSAALSWALSPARRANGSRPGGYPGAAVIMQELAQPTQIQEKRVGLLAQEKTPVREGTLLLNAQQEVIGRVTSGGVSPSLAETAGHAVPIALAYVQQPMASVGQTLYAQVRGKLVPMQVCKTPFVPQRYYRAP</sequence>
<evidence type="ECO:0000256" key="2">
    <source>
        <dbReference type="ARBA" id="ARBA00012616"/>
    </source>
</evidence>
<dbReference type="Gene3D" id="2.40.30.110">
    <property type="entry name" value="Aminomethyltransferase beta-barrel domains"/>
    <property type="match status" value="1"/>
</dbReference>
<dbReference type="EMBL" id="QPGB01000002">
    <property type="protein sequence ID" value="RCS58533.1"/>
    <property type="molecule type" value="Genomic_DNA"/>
</dbReference>
<dbReference type="GO" id="GO:0004047">
    <property type="term" value="F:aminomethyltransferase activity"/>
    <property type="evidence" value="ECO:0007669"/>
    <property type="project" value="UniProtKB-EC"/>
</dbReference>
<evidence type="ECO:0000256" key="7">
    <source>
        <dbReference type="PIRSR" id="PIRSR006487-1"/>
    </source>
</evidence>
<dbReference type="NCBIfam" id="TIGR00528">
    <property type="entry name" value="gcvT"/>
    <property type="match status" value="1"/>
</dbReference>
<evidence type="ECO:0000256" key="5">
    <source>
        <dbReference type="ARBA" id="ARBA00031395"/>
    </source>
</evidence>
<dbReference type="GO" id="GO:0008168">
    <property type="term" value="F:methyltransferase activity"/>
    <property type="evidence" value="ECO:0007669"/>
    <property type="project" value="UniProtKB-KW"/>
</dbReference>
<keyword evidence="4 10" id="KW-0808">Transferase</keyword>
<evidence type="ECO:0000256" key="4">
    <source>
        <dbReference type="ARBA" id="ARBA00022679"/>
    </source>
</evidence>
<evidence type="ECO:0000256" key="6">
    <source>
        <dbReference type="ARBA" id="ARBA00047665"/>
    </source>
</evidence>
<dbReference type="PIRSF" id="PIRSF006487">
    <property type="entry name" value="GcvT"/>
    <property type="match status" value="1"/>
</dbReference>
<dbReference type="Gene3D" id="4.10.1250.10">
    <property type="entry name" value="Aminomethyltransferase fragment"/>
    <property type="match status" value="1"/>
</dbReference>
<dbReference type="InterPro" id="IPR029043">
    <property type="entry name" value="GcvT/YgfZ_C"/>
</dbReference>
<dbReference type="InterPro" id="IPR028896">
    <property type="entry name" value="GcvT/YgfZ/DmdA"/>
</dbReference>
<dbReference type="EC" id="2.1.2.10" evidence="2"/>
<comment type="similarity">
    <text evidence="1">Belongs to the GcvT family.</text>
</comment>
<dbReference type="SUPFAM" id="SSF101790">
    <property type="entry name" value="Aminomethyltransferase beta-barrel domain"/>
    <property type="match status" value="1"/>
</dbReference>
<feature type="domain" description="Aminomethyltransferase C-terminal" evidence="9">
    <location>
        <begin position="301"/>
        <end position="384"/>
    </location>
</feature>
<dbReference type="PANTHER" id="PTHR43757">
    <property type="entry name" value="AMINOMETHYLTRANSFERASE"/>
    <property type="match status" value="1"/>
</dbReference>
<gene>
    <name evidence="10" type="ORF">DU000_06930</name>
</gene>
<evidence type="ECO:0000259" key="8">
    <source>
        <dbReference type="Pfam" id="PF01571"/>
    </source>
</evidence>
<evidence type="ECO:0000256" key="1">
    <source>
        <dbReference type="ARBA" id="ARBA00008609"/>
    </source>
</evidence>
<organism evidence="10 11">
    <name type="scientific">Parvibium lacunae</name>
    <dbReference type="NCBI Taxonomy" id="1888893"/>
    <lineage>
        <taxon>Bacteria</taxon>
        <taxon>Pseudomonadati</taxon>
        <taxon>Pseudomonadota</taxon>
        <taxon>Betaproteobacteria</taxon>
        <taxon>Burkholderiales</taxon>
        <taxon>Alcaligenaceae</taxon>
        <taxon>Parvibium</taxon>
    </lineage>
</organism>
<accession>A0A368L4Y0</accession>
<evidence type="ECO:0000256" key="3">
    <source>
        <dbReference type="ARBA" id="ARBA00022576"/>
    </source>
</evidence>
<dbReference type="InterPro" id="IPR006222">
    <property type="entry name" value="GCVT_N"/>
</dbReference>
<dbReference type="Pfam" id="PF01571">
    <property type="entry name" value="GCV_T"/>
    <property type="match status" value="1"/>
</dbReference>
<evidence type="ECO:0000259" key="9">
    <source>
        <dbReference type="Pfam" id="PF08669"/>
    </source>
</evidence>
<dbReference type="Gene3D" id="3.30.1360.120">
    <property type="entry name" value="Probable tRNA modification gtpase trme, domain 1"/>
    <property type="match status" value="1"/>
</dbReference>
<feature type="domain" description="GCVT N-terminal" evidence="8">
    <location>
        <begin position="15"/>
        <end position="269"/>
    </location>
</feature>
<dbReference type="GO" id="GO:0005960">
    <property type="term" value="C:glycine cleavage complex"/>
    <property type="evidence" value="ECO:0007669"/>
    <property type="project" value="InterPro"/>
</dbReference>
<dbReference type="NCBIfam" id="NF001567">
    <property type="entry name" value="PRK00389.1"/>
    <property type="match status" value="1"/>
</dbReference>
<dbReference type="RefSeq" id="WP_114402617.1">
    <property type="nucleotide sequence ID" value="NZ_QPGB01000002.1"/>
</dbReference>
<dbReference type="GO" id="GO:0008483">
    <property type="term" value="F:transaminase activity"/>
    <property type="evidence" value="ECO:0007669"/>
    <property type="project" value="UniProtKB-KW"/>
</dbReference>
<dbReference type="Pfam" id="PF08669">
    <property type="entry name" value="GCV_T_C"/>
    <property type="match status" value="1"/>
</dbReference>
<dbReference type="Gene3D" id="3.30.70.1400">
    <property type="entry name" value="Aminomethyltransferase beta-barrel domains"/>
    <property type="match status" value="1"/>
</dbReference>
<dbReference type="InterPro" id="IPR027266">
    <property type="entry name" value="TrmE/GcvT-like"/>
</dbReference>
<dbReference type="NCBIfam" id="NF010093">
    <property type="entry name" value="PRK13579.1"/>
    <property type="match status" value="1"/>
</dbReference>
<comment type="caution">
    <text evidence="10">The sequence shown here is derived from an EMBL/GenBank/DDBJ whole genome shotgun (WGS) entry which is preliminary data.</text>
</comment>
<proteinExistence type="inferred from homology"/>
<reference evidence="10 11" key="1">
    <citation type="journal article" date="2018" name="Int. J. Syst. Evol. Microbiol.">
        <title>Parvibium lacunae gen. nov., sp. nov., a new member of the family Alcaligenaceae isolated from a freshwater pond.</title>
        <authorList>
            <person name="Chen W.M."/>
            <person name="Xie P.B."/>
            <person name="Hsu M.Y."/>
            <person name="Sheu S.Y."/>
        </authorList>
    </citation>
    <scope>NUCLEOTIDE SEQUENCE [LARGE SCALE GENOMIC DNA]</scope>
    <source>
        <strain evidence="10 11">KMB9</strain>
    </source>
</reference>
<keyword evidence="10" id="KW-0489">Methyltransferase</keyword>
<dbReference type="OrthoDB" id="9774591at2"/>
<dbReference type="GO" id="GO:0006546">
    <property type="term" value="P:glycine catabolic process"/>
    <property type="evidence" value="ECO:0007669"/>
    <property type="project" value="InterPro"/>
</dbReference>
<evidence type="ECO:0000313" key="11">
    <source>
        <dbReference type="Proteomes" id="UP000252357"/>
    </source>
</evidence>
<feature type="binding site" evidence="7">
    <location>
        <position position="208"/>
    </location>
    <ligand>
        <name>substrate</name>
    </ligand>
</feature>
<dbReference type="InterPro" id="IPR013977">
    <property type="entry name" value="GcvT_C"/>
</dbReference>
<protein>
    <recommendedName>
        <fullName evidence="2">aminomethyltransferase</fullName>
        <ecNumber evidence="2">2.1.2.10</ecNumber>
    </recommendedName>
    <alternativeName>
        <fullName evidence="5">Glycine cleavage system T protein</fullName>
    </alternativeName>
</protein>
<name>A0A368L4Y0_9BURK</name>
<dbReference type="GO" id="GO:0032259">
    <property type="term" value="P:methylation"/>
    <property type="evidence" value="ECO:0007669"/>
    <property type="project" value="UniProtKB-KW"/>
</dbReference>
<dbReference type="AlphaFoldDB" id="A0A368L4Y0"/>